<gene>
    <name evidence="1" type="ORF">Q604_UNBC11275G0001</name>
</gene>
<proteinExistence type="predicted"/>
<evidence type="ECO:0000313" key="1">
    <source>
        <dbReference type="EMBL" id="ETJ34298.1"/>
    </source>
</evidence>
<sequence length="94" mass="11173">FTGLNNLNIMSILNHKYSQFFGFTENEVDKILRYYKLEEKMELVKYWYNGYVFGKTIVYNPWSVVKYIFDANTDREVLPSSYWANTSSNSIVKS</sequence>
<feature type="non-terminal residue" evidence="1">
    <location>
        <position position="94"/>
    </location>
</feature>
<reference evidence="1" key="1">
    <citation type="submission" date="2013-12" db="EMBL/GenBank/DDBJ databases">
        <title>A Varibaculum cambriense genome reconstructed from a premature infant gut community with otherwise low bacterial novelty that shifts toward anaerobic metabolism during the third week of life.</title>
        <authorList>
            <person name="Brown C.T."/>
            <person name="Sharon I."/>
            <person name="Thomas B.C."/>
            <person name="Castelle C.J."/>
            <person name="Morowitz M.J."/>
            <person name="Banfield J.F."/>
        </authorList>
    </citation>
    <scope>NUCLEOTIDE SEQUENCE</scope>
</reference>
<comment type="caution">
    <text evidence="1">The sequence shown here is derived from an EMBL/GenBank/DDBJ whole genome shotgun (WGS) entry which is preliminary data.</text>
</comment>
<organism evidence="1">
    <name type="scientific">human gut metagenome</name>
    <dbReference type="NCBI Taxonomy" id="408170"/>
    <lineage>
        <taxon>unclassified sequences</taxon>
        <taxon>metagenomes</taxon>
        <taxon>organismal metagenomes</taxon>
    </lineage>
</organism>
<dbReference type="PANTHER" id="PTHR34825">
    <property type="entry name" value="CONSERVED PROTEIN, WITH A WEAK D-GALACTARATE DEHYDRATASE/ALTRONATE HYDROLASE DOMAIN"/>
    <property type="match status" value="1"/>
</dbReference>
<dbReference type="EMBL" id="AZMM01011275">
    <property type="protein sequence ID" value="ETJ34298.1"/>
    <property type="molecule type" value="Genomic_DNA"/>
</dbReference>
<accession>W1XVD7</accession>
<name>W1XVD7_9ZZZZ</name>
<protein>
    <submittedName>
        <fullName evidence="1">Uncharacterized protein</fullName>
    </submittedName>
</protein>
<dbReference type="PANTHER" id="PTHR34825:SF1">
    <property type="entry name" value="AAA-ATPASE-LIKE DOMAIN-CONTAINING PROTEIN"/>
    <property type="match status" value="1"/>
</dbReference>
<dbReference type="AlphaFoldDB" id="W1XVD7"/>
<feature type="non-terminal residue" evidence="1">
    <location>
        <position position="1"/>
    </location>
</feature>